<dbReference type="Proteomes" id="UP000001695">
    <property type="component" value="Chromosome"/>
</dbReference>
<dbReference type="eggNOG" id="COG0745">
    <property type="taxonomic scope" value="Bacteria"/>
</dbReference>
<dbReference type="InterPro" id="IPR001789">
    <property type="entry name" value="Sig_transdc_resp-reg_receiver"/>
</dbReference>
<dbReference type="GO" id="GO:0005886">
    <property type="term" value="C:plasma membrane"/>
    <property type="evidence" value="ECO:0007669"/>
    <property type="project" value="TreeGrafter"/>
</dbReference>
<dbReference type="OrthoDB" id="9812260at2"/>
<dbReference type="AlphaFoldDB" id="B2IJ88"/>
<feature type="domain" description="GGDEF" evidence="5">
    <location>
        <begin position="319"/>
        <end position="457"/>
    </location>
</feature>
<dbReference type="NCBIfam" id="TIGR00254">
    <property type="entry name" value="GGDEF"/>
    <property type="match status" value="1"/>
</dbReference>
<dbReference type="InterPro" id="IPR043128">
    <property type="entry name" value="Rev_trsase/Diguanyl_cyclase"/>
</dbReference>
<feature type="modified residue" description="4-aspartylphosphate" evidence="3">
    <location>
        <position position="53"/>
    </location>
</feature>
<dbReference type="InterPro" id="IPR011006">
    <property type="entry name" value="CheY-like_superfamily"/>
</dbReference>
<dbReference type="GO" id="GO:1902201">
    <property type="term" value="P:negative regulation of bacterial-type flagellum-dependent cell motility"/>
    <property type="evidence" value="ECO:0007669"/>
    <property type="project" value="TreeGrafter"/>
</dbReference>
<dbReference type="Pfam" id="PF00072">
    <property type="entry name" value="Response_reg"/>
    <property type="match status" value="2"/>
</dbReference>
<dbReference type="HOGENOM" id="CLU_000445_11_28_5"/>
<dbReference type="NCBIfam" id="NF007135">
    <property type="entry name" value="PRK09581.1"/>
    <property type="match status" value="1"/>
</dbReference>
<dbReference type="PROSITE" id="PS50110">
    <property type="entry name" value="RESPONSE_REGULATORY"/>
    <property type="match status" value="2"/>
</dbReference>
<accession>B2IJ88</accession>
<protein>
    <recommendedName>
        <fullName evidence="1">diguanylate cyclase</fullName>
        <ecNumber evidence="1">2.7.7.65</ecNumber>
    </recommendedName>
</protein>
<dbReference type="CDD" id="cd17538">
    <property type="entry name" value="REC_D1_PleD-like"/>
    <property type="match status" value="1"/>
</dbReference>
<dbReference type="Gene3D" id="3.30.70.270">
    <property type="match status" value="1"/>
</dbReference>
<dbReference type="RefSeq" id="WP_012384212.1">
    <property type="nucleotide sequence ID" value="NC_010581.1"/>
</dbReference>
<dbReference type="CDD" id="cd01949">
    <property type="entry name" value="GGDEF"/>
    <property type="match status" value="1"/>
</dbReference>
<organism evidence="6 7">
    <name type="scientific">Beijerinckia indica subsp. indica (strain ATCC 9039 / DSM 1715 / NCIMB 8712)</name>
    <dbReference type="NCBI Taxonomy" id="395963"/>
    <lineage>
        <taxon>Bacteria</taxon>
        <taxon>Pseudomonadati</taxon>
        <taxon>Pseudomonadota</taxon>
        <taxon>Alphaproteobacteria</taxon>
        <taxon>Hyphomicrobiales</taxon>
        <taxon>Beijerinckiaceae</taxon>
        <taxon>Beijerinckia</taxon>
    </lineage>
</organism>
<evidence type="ECO:0000259" key="5">
    <source>
        <dbReference type="PROSITE" id="PS50887"/>
    </source>
</evidence>
<evidence type="ECO:0000256" key="1">
    <source>
        <dbReference type="ARBA" id="ARBA00012528"/>
    </source>
</evidence>
<dbReference type="GO" id="GO:0052621">
    <property type="term" value="F:diguanylate cyclase activity"/>
    <property type="evidence" value="ECO:0007669"/>
    <property type="project" value="UniProtKB-EC"/>
</dbReference>
<dbReference type="InterPro" id="IPR050469">
    <property type="entry name" value="Diguanylate_Cyclase"/>
</dbReference>
<reference evidence="6 7" key="2">
    <citation type="journal article" date="2010" name="J. Bacteriol.">
        <title>Complete genome sequence of Beijerinckia indica subsp. indica.</title>
        <authorList>
            <person name="Tamas I."/>
            <person name="Dedysh S.N."/>
            <person name="Liesack W."/>
            <person name="Stott M.B."/>
            <person name="Alam M."/>
            <person name="Murrell J.C."/>
            <person name="Dunfield P.F."/>
        </authorList>
    </citation>
    <scope>NUCLEOTIDE SEQUENCE [LARGE SCALE GENOMIC DNA]</scope>
    <source>
        <strain evidence="7">ATCC 9039 / DSM 1715 / NCIMB 8712</strain>
    </source>
</reference>
<dbReference type="GO" id="GO:0043709">
    <property type="term" value="P:cell adhesion involved in single-species biofilm formation"/>
    <property type="evidence" value="ECO:0007669"/>
    <property type="project" value="TreeGrafter"/>
</dbReference>
<dbReference type="InterPro" id="IPR000160">
    <property type="entry name" value="GGDEF_dom"/>
</dbReference>
<dbReference type="eggNOG" id="COG3706">
    <property type="taxonomic scope" value="Bacteria"/>
</dbReference>
<comment type="caution">
    <text evidence="3">Lacks conserved residue(s) required for the propagation of feature annotation.</text>
</comment>
<dbReference type="STRING" id="395963.Bind_1213"/>
<dbReference type="FunFam" id="3.40.50.2300:FF:000574">
    <property type="entry name" value="Response regulator PleD"/>
    <property type="match status" value="1"/>
</dbReference>
<dbReference type="SUPFAM" id="SSF55073">
    <property type="entry name" value="Nucleotide cyclase"/>
    <property type="match status" value="1"/>
</dbReference>
<evidence type="ECO:0000256" key="3">
    <source>
        <dbReference type="PROSITE-ProRule" id="PRU00169"/>
    </source>
</evidence>
<dbReference type="InterPro" id="IPR029787">
    <property type="entry name" value="Nucleotide_cyclase"/>
</dbReference>
<dbReference type="SUPFAM" id="SSF52172">
    <property type="entry name" value="CheY-like"/>
    <property type="match status" value="2"/>
</dbReference>
<keyword evidence="7" id="KW-1185">Reference proteome</keyword>
<evidence type="ECO:0000313" key="7">
    <source>
        <dbReference type="Proteomes" id="UP000001695"/>
    </source>
</evidence>
<dbReference type="PANTHER" id="PTHR45138">
    <property type="entry name" value="REGULATORY COMPONENTS OF SENSORY TRANSDUCTION SYSTEM"/>
    <property type="match status" value="1"/>
</dbReference>
<evidence type="ECO:0000256" key="2">
    <source>
        <dbReference type="ARBA" id="ARBA00034247"/>
    </source>
</evidence>
<keyword evidence="3" id="KW-0597">Phosphoprotein</keyword>
<dbReference type="PANTHER" id="PTHR45138:SF9">
    <property type="entry name" value="DIGUANYLATE CYCLASE DGCM-RELATED"/>
    <property type="match status" value="1"/>
</dbReference>
<dbReference type="FunFam" id="3.30.70.270:FF:000001">
    <property type="entry name" value="Diguanylate cyclase domain protein"/>
    <property type="match status" value="1"/>
</dbReference>
<dbReference type="SMART" id="SM00448">
    <property type="entry name" value="REC"/>
    <property type="match status" value="2"/>
</dbReference>
<dbReference type="KEGG" id="bid:Bind_1213"/>
<comment type="catalytic activity">
    <reaction evidence="2">
        <text>2 GTP = 3',3'-c-di-GMP + 2 diphosphate</text>
        <dbReference type="Rhea" id="RHEA:24898"/>
        <dbReference type="ChEBI" id="CHEBI:33019"/>
        <dbReference type="ChEBI" id="CHEBI:37565"/>
        <dbReference type="ChEBI" id="CHEBI:58805"/>
        <dbReference type="EC" id="2.7.7.65"/>
    </reaction>
</comment>
<gene>
    <name evidence="6" type="ordered locus">Bind_1213</name>
</gene>
<proteinExistence type="predicted"/>
<dbReference type="SMART" id="SM00267">
    <property type="entry name" value="GGDEF"/>
    <property type="match status" value="1"/>
</dbReference>
<dbReference type="GO" id="GO:0000160">
    <property type="term" value="P:phosphorelay signal transduction system"/>
    <property type="evidence" value="ECO:0007669"/>
    <property type="project" value="InterPro"/>
</dbReference>
<reference evidence="7" key="1">
    <citation type="submission" date="2008-03" db="EMBL/GenBank/DDBJ databases">
        <title>Complete sequence of chromosome of Beijerinckia indica subsp. indica ATCC 9039.</title>
        <authorList>
            <consortium name="US DOE Joint Genome Institute"/>
            <person name="Copeland A."/>
            <person name="Lucas S."/>
            <person name="Lapidus A."/>
            <person name="Glavina del Rio T."/>
            <person name="Dalin E."/>
            <person name="Tice H."/>
            <person name="Bruce D."/>
            <person name="Goodwin L."/>
            <person name="Pitluck S."/>
            <person name="LaButti K."/>
            <person name="Schmutz J."/>
            <person name="Larimer F."/>
            <person name="Land M."/>
            <person name="Hauser L."/>
            <person name="Kyrpides N."/>
            <person name="Mikhailova N."/>
            <person name="Dunfield P.F."/>
            <person name="Dedysh S.N."/>
            <person name="Liesack W."/>
            <person name="Saw J.H."/>
            <person name="Alam M."/>
            <person name="Chen Y."/>
            <person name="Murrell J.C."/>
            <person name="Richardson P."/>
        </authorList>
    </citation>
    <scope>NUCLEOTIDE SEQUENCE [LARGE SCALE GENOMIC DNA]</scope>
    <source>
        <strain evidence="7">ATCC 9039 / DSM 1715 / NCIMB 8712</strain>
    </source>
</reference>
<feature type="domain" description="Response regulatory" evidence="4">
    <location>
        <begin position="4"/>
        <end position="120"/>
    </location>
</feature>
<dbReference type="PROSITE" id="PS50887">
    <property type="entry name" value="GGDEF"/>
    <property type="match status" value="1"/>
</dbReference>
<feature type="domain" description="Response regulatory" evidence="4">
    <location>
        <begin position="154"/>
        <end position="269"/>
    </location>
</feature>
<evidence type="ECO:0000259" key="4">
    <source>
        <dbReference type="PROSITE" id="PS50110"/>
    </source>
</evidence>
<dbReference type="EMBL" id="CP001016">
    <property type="protein sequence ID" value="ACB94855.1"/>
    <property type="molecule type" value="Genomic_DNA"/>
</dbReference>
<sequence length="457" mass="50802">MSARILVVDDNPLNLKLLEARLTAEYFTVTTATNGFDALAICEAGGCDIVLLDVMMPGLDGFNVCRHIKQSPNTMHISVVIVTSLDQTADRLAGLEAGADDFLNKPIDEIALIARVRSLARLHLVLDELRRRTQNLAAIGLADLDGLSRMSKGHVLLVEDRVSTIERVQAALEDLYPLEIVSDPGLVLSRGENNPPDLCIISLGLADYDGLRLCSQLRTGERTRNSMLLALVEREDRQRLLTALDLGVNDYLIRPFDNHELIARTRTQMLRKRYVDRLRNTVQVSMDMALIDPLTGLHNRRFLEAQLHRLQQEHGTASTVFSLMVLDIDHFKAINDRHGHDAGDQILKYFAARVKQVVRAGDWPCRIGGEEFVVLMPGAGLDFAKQIAERVRYAIEKDGFVLSGTRERIPVTVSIGLAEAVQQGSGAEPFEALFRRADRALYRAKKNGRNRVSADAA</sequence>
<evidence type="ECO:0000313" key="6">
    <source>
        <dbReference type="EMBL" id="ACB94855.1"/>
    </source>
</evidence>
<dbReference type="Pfam" id="PF00990">
    <property type="entry name" value="GGDEF"/>
    <property type="match status" value="1"/>
</dbReference>
<name>B2IJ88_BEII9</name>
<dbReference type="EC" id="2.7.7.65" evidence="1"/>
<dbReference type="Gene3D" id="3.40.50.2300">
    <property type="match status" value="1"/>
</dbReference>